<evidence type="ECO:0000256" key="2">
    <source>
        <dbReference type="SAM" id="Phobius"/>
    </source>
</evidence>
<keyword evidence="2" id="KW-0472">Membrane</keyword>
<accession>A0A919PKY8</accession>
<feature type="transmembrane region" description="Helical" evidence="2">
    <location>
        <begin position="121"/>
        <end position="141"/>
    </location>
</feature>
<dbReference type="AlphaFoldDB" id="A0A919PKY8"/>
<feature type="transmembrane region" description="Helical" evidence="2">
    <location>
        <begin position="69"/>
        <end position="89"/>
    </location>
</feature>
<feature type="region of interest" description="Disordered" evidence="1">
    <location>
        <begin position="1"/>
        <end position="27"/>
    </location>
</feature>
<keyword evidence="2" id="KW-1133">Transmembrane helix</keyword>
<dbReference type="EMBL" id="BONQ01000073">
    <property type="protein sequence ID" value="GIG46606.1"/>
    <property type="molecule type" value="Genomic_DNA"/>
</dbReference>
<keyword evidence="2" id="KW-0812">Transmembrane</keyword>
<evidence type="ECO:0000313" key="3">
    <source>
        <dbReference type="EMBL" id="GIG46606.1"/>
    </source>
</evidence>
<evidence type="ECO:0000256" key="1">
    <source>
        <dbReference type="SAM" id="MobiDB-lite"/>
    </source>
</evidence>
<keyword evidence="4" id="KW-1185">Reference proteome</keyword>
<organism evidence="3 4">
    <name type="scientific">Dactylosporangium siamense</name>
    <dbReference type="NCBI Taxonomy" id="685454"/>
    <lineage>
        <taxon>Bacteria</taxon>
        <taxon>Bacillati</taxon>
        <taxon>Actinomycetota</taxon>
        <taxon>Actinomycetes</taxon>
        <taxon>Micromonosporales</taxon>
        <taxon>Micromonosporaceae</taxon>
        <taxon>Dactylosporangium</taxon>
    </lineage>
</organism>
<reference evidence="3" key="1">
    <citation type="submission" date="2021-01" db="EMBL/GenBank/DDBJ databases">
        <title>Whole genome shotgun sequence of Dactylosporangium siamense NBRC 106093.</title>
        <authorList>
            <person name="Komaki H."/>
            <person name="Tamura T."/>
        </authorList>
    </citation>
    <scope>NUCLEOTIDE SEQUENCE</scope>
    <source>
        <strain evidence="3">NBRC 106093</strain>
    </source>
</reference>
<evidence type="ECO:0000313" key="4">
    <source>
        <dbReference type="Proteomes" id="UP000660611"/>
    </source>
</evidence>
<gene>
    <name evidence="3" type="ORF">Dsi01nite_046470</name>
</gene>
<feature type="transmembrane region" description="Helical" evidence="2">
    <location>
        <begin position="35"/>
        <end position="57"/>
    </location>
</feature>
<proteinExistence type="predicted"/>
<name>A0A919PKY8_9ACTN</name>
<dbReference type="Proteomes" id="UP000660611">
    <property type="component" value="Unassembled WGS sequence"/>
</dbReference>
<sequence length="142" mass="15246">MQHPERDQPEHGRGEGRAERDGQCGGGREQERQRYLHAVIPALLLTIAVEVPLYALALSALRLAKPGRAVLLGVVVNLLTHPVLWWFLAPRPSAGRFWGAEAAVVVVEAAVLLLACRRDPALLLVTSLGANAASVLIGLLVL</sequence>
<protein>
    <submittedName>
        <fullName evidence="3">Uncharacterized protein</fullName>
    </submittedName>
</protein>
<feature type="transmembrane region" description="Helical" evidence="2">
    <location>
        <begin position="95"/>
        <end position="114"/>
    </location>
</feature>
<comment type="caution">
    <text evidence="3">The sequence shown here is derived from an EMBL/GenBank/DDBJ whole genome shotgun (WGS) entry which is preliminary data.</text>
</comment>